<keyword evidence="10" id="KW-0090">Biological rhythms</keyword>
<gene>
    <name evidence="19" type="ORF">D4764_02G0010090</name>
</gene>
<keyword evidence="3" id="KW-0433">Leucine-rich repeat</keyword>
<name>A0A5C6NMP6_9TELE</name>
<evidence type="ECO:0000256" key="16">
    <source>
        <dbReference type="ARBA" id="ARBA00039745"/>
    </source>
</evidence>
<dbReference type="GO" id="GO:0007189">
    <property type="term" value="P:adenylate cyclase-activating G protein-coupled receptor signaling pathway"/>
    <property type="evidence" value="ECO:0007669"/>
    <property type="project" value="TreeGrafter"/>
</dbReference>
<feature type="transmembrane region" description="Helical" evidence="17">
    <location>
        <begin position="995"/>
        <end position="1015"/>
    </location>
</feature>
<dbReference type="SMART" id="SM00369">
    <property type="entry name" value="LRR_TYP"/>
    <property type="match status" value="15"/>
</dbReference>
<evidence type="ECO:0000256" key="13">
    <source>
        <dbReference type="ARBA" id="ARBA00023170"/>
    </source>
</evidence>
<evidence type="ECO:0000256" key="8">
    <source>
        <dbReference type="ARBA" id="ARBA00022989"/>
    </source>
</evidence>
<dbReference type="FunFam" id="3.80.10.10:FF:001438">
    <property type="entry name" value="Uncharacterized protein"/>
    <property type="match status" value="1"/>
</dbReference>
<dbReference type="PANTHER" id="PTHR24372">
    <property type="entry name" value="GLYCOPROTEIN HORMONE RECEPTOR"/>
    <property type="match status" value="1"/>
</dbReference>
<dbReference type="AlphaFoldDB" id="A0A5C6NMP6"/>
<dbReference type="SMART" id="SM00365">
    <property type="entry name" value="LRR_SD22"/>
    <property type="match status" value="7"/>
</dbReference>
<dbReference type="InterPro" id="IPR032675">
    <property type="entry name" value="LRR_dom_sf"/>
</dbReference>
<comment type="caution">
    <text evidence="19">The sequence shown here is derived from an EMBL/GenBank/DDBJ whole genome shotgun (WGS) entry which is preliminary data.</text>
</comment>
<dbReference type="InterPro" id="IPR017452">
    <property type="entry name" value="GPCR_Rhodpsn_7TM"/>
</dbReference>
<protein>
    <recommendedName>
        <fullName evidence="16">Leucine-rich repeat-containing G-protein coupled receptor 4</fullName>
    </recommendedName>
</protein>
<evidence type="ECO:0000256" key="5">
    <source>
        <dbReference type="ARBA" id="ARBA00022692"/>
    </source>
</evidence>
<evidence type="ECO:0000256" key="15">
    <source>
        <dbReference type="ARBA" id="ARBA00023224"/>
    </source>
</evidence>
<dbReference type="Pfam" id="PF00001">
    <property type="entry name" value="7tm_1"/>
    <property type="match status" value="1"/>
</dbReference>
<feature type="transmembrane region" description="Helical" evidence="17">
    <location>
        <begin position="808"/>
        <end position="833"/>
    </location>
</feature>
<evidence type="ECO:0000256" key="10">
    <source>
        <dbReference type="ARBA" id="ARBA00023108"/>
    </source>
</evidence>
<evidence type="ECO:0000313" key="20">
    <source>
        <dbReference type="Proteomes" id="UP000324091"/>
    </source>
</evidence>
<proteinExistence type="predicted"/>
<evidence type="ECO:0000256" key="11">
    <source>
        <dbReference type="ARBA" id="ARBA00023136"/>
    </source>
</evidence>
<accession>A0A5C6NMP6</accession>
<evidence type="ECO:0000256" key="7">
    <source>
        <dbReference type="ARBA" id="ARBA00022737"/>
    </source>
</evidence>
<keyword evidence="6" id="KW-0732">Signal</keyword>
<dbReference type="Gene3D" id="3.80.10.10">
    <property type="entry name" value="Ribonuclease Inhibitor"/>
    <property type="match status" value="1"/>
</dbReference>
<feature type="domain" description="G-protein coupled receptors family 1 profile" evidence="18">
    <location>
        <begin position="778"/>
        <end position="1048"/>
    </location>
</feature>
<keyword evidence="13 19" id="KW-0675">Receptor</keyword>
<dbReference type="SMART" id="SM00364">
    <property type="entry name" value="LRR_BAC"/>
    <property type="match status" value="6"/>
</dbReference>
<evidence type="ECO:0000256" key="9">
    <source>
        <dbReference type="ARBA" id="ARBA00023040"/>
    </source>
</evidence>
<evidence type="ECO:0000256" key="17">
    <source>
        <dbReference type="SAM" id="Phobius"/>
    </source>
</evidence>
<dbReference type="EMBL" id="RHFK02000012">
    <property type="protein sequence ID" value="TWW67968.1"/>
    <property type="molecule type" value="Genomic_DNA"/>
</dbReference>
<keyword evidence="11 17" id="KW-0472">Membrane</keyword>
<feature type="transmembrane region" description="Helical" evidence="17">
    <location>
        <begin position="1035"/>
        <end position="1055"/>
    </location>
</feature>
<keyword evidence="7" id="KW-0677">Repeat</keyword>
<keyword evidence="9" id="KW-0297">G-protein coupled receptor</keyword>
<reference evidence="19 20" key="1">
    <citation type="submission" date="2019-04" db="EMBL/GenBank/DDBJ databases">
        <title>Chromosome genome assembly for Takifugu flavidus.</title>
        <authorList>
            <person name="Xiao S."/>
        </authorList>
    </citation>
    <scope>NUCLEOTIDE SEQUENCE [LARGE SCALE GENOMIC DNA]</scope>
    <source>
        <strain evidence="19">HTHZ2018</strain>
        <tissue evidence="19">Muscle</tissue>
    </source>
</reference>
<keyword evidence="20" id="KW-1185">Reference proteome</keyword>
<dbReference type="InterPro" id="IPR003591">
    <property type="entry name" value="Leu-rich_rpt_typical-subtyp"/>
</dbReference>
<evidence type="ECO:0000256" key="1">
    <source>
        <dbReference type="ARBA" id="ARBA00004651"/>
    </source>
</evidence>
<evidence type="ECO:0000313" key="19">
    <source>
        <dbReference type="EMBL" id="TWW67968.1"/>
    </source>
</evidence>
<dbReference type="GO" id="GO:0009755">
    <property type="term" value="P:hormone-mediated signaling pathway"/>
    <property type="evidence" value="ECO:0007669"/>
    <property type="project" value="TreeGrafter"/>
</dbReference>
<keyword evidence="14" id="KW-0325">Glycoprotein</keyword>
<keyword evidence="5 17" id="KW-0812">Transmembrane</keyword>
<dbReference type="InterPro" id="IPR000276">
    <property type="entry name" value="GPCR_Rhodpsn"/>
</dbReference>
<keyword evidence="2" id="KW-1003">Cell membrane</keyword>
<keyword evidence="12" id="KW-1015">Disulfide bond</keyword>
<dbReference type="Gene3D" id="1.20.1070.10">
    <property type="entry name" value="Rhodopsin 7-helix transmembrane proteins"/>
    <property type="match status" value="1"/>
</dbReference>
<comment type="subcellular location">
    <subcellularLocation>
        <location evidence="1">Cell membrane</location>
        <topology evidence="1">Multi-pass membrane protein</topology>
    </subcellularLocation>
</comment>
<dbReference type="FunFam" id="1.20.1070.10:FF:000427">
    <property type="entry name" value="Leucine-rich repeat containing G protein-coupled receptor 4"/>
    <property type="match status" value="1"/>
</dbReference>
<keyword evidence="4" id="KW-0879">Wnt signaling pathway</keyword>
<feature type="transmembrane region" description="Helical" evidence="17">
    <location>
        <begin position="762"/>
        <end position="787"/>
    </location>
</feature>
<evidence type="ECO:0000256" key="14">
    <source>
        <dbReference type="ARBA" id="ARBA00023180"/>
    </source>
</evidence>
<keyword evidence="15" id="KW-0807">Transducer</keyword>
<dbReference type="InterPro" id="IPR025875">
    <property type="entry name" value="Leu-rich_rpt_4"/>
</dbReference>
<dbReference type="Proteomes" id="UP000324091">
    <property type="component" value="Chromosome 2"/>
</dbReference>
<dbReference type="SUPFAM" id="SSF81321">
    <property type="entry name" value="Family A G protein-coupled receptor-like"/>
    <property type="match status" value="1"/>
</dbReference>
<dbReference type="InterPro" id="IPR001611">
    <property type="entry name" value="Leu-rich_rpt"/>
</dbReference>
<feature type="transmembrane region" description="Helical" evidence="17">
    <location>
        <begin position="908"/>
        <end position="929"/>
    </location>
</feature>
<evidence type="ECO:0000256" key="3">
    <source>
        <dbReference type="ARBA" id="ARBA00022614"/>
    </source>
</evidence>
<dbReference type="Pfam" id="PF13855">
    <property type="entry name" value="LRR_8"/>
    <property type="match status" value="4"/>
</dbReference>
<sequence>MSGAEEGNARNGCELTVLGNKPQRRTIAKCVQPTTPRLNRRNQKRRGSNQLLFSRFHLKRREEKMRVDLLWVCLWCFLRPGATGQGQSVAVCSPSCSCDEDGGADCSGRGLTAVPAGLSAFTYYLKGWKAGVTGSHCDVRSLGVMNPTRSGHVAPRGAPDEPCRGATGGQVWQAGVRFDECFSHCRGTRANIGPPVIGIMKKDFSVPAELVSVDGKKMRSVWLPMSPLQSQSGLQRKSNMILAGSRGPRTSDLSMNNITELPAYIFKNFPYLEELWGFVSWPLNACWGLQIKSVYLISADGARGGEVFVPVVDAYASAVSHSQSGRLAGNDLSFIHPEALSGLHQLKVLMLQNNQLKTVPSEALKNLHSLQSLRLDANHISAVPDDSFEGLQQLRHLWLDDNNLTKVPVGSLRHQANLQALTLALNRIFYIPDNAFANLSSLVVLHLHNNRIKEIGDNCFAGLSNLETLDLNFNSLTAFPRAVQALPKLKELGFHSNDITSIPEGAFHNNPLLRTIHLYDNPLAFVGASAFQNLSELHSLMLRGANMMQDFPILTWTNNLESLTLSGTKISSIPADLCKDLKLLRTLDLSYNKITEIPTLQGCVRLQEINFQHNRIGQIDRDTFQGLSALRLLDLSRNEIRVIHRDAFLSLSALSNLDLSANSLALIPTTGLSSLSQLKLSGNPQMKNVLNAKNLPKLRSISVPYAYQCCAFIGCDSVATSSPERDVKKSTGGADVERISMIMHCSPSPGAFKPCEHLLGNWMIRLTVWFICLVSLVFNSLVLVATFCPAHGGQGFYPLAASLSPSRLLMGLLALANLLTGLYVGVLTVLDVATWGSFAEFGVWWEMGPGCQVAGVLAVFSSEWSVLLLSLAAVERSVAVRTILGKVMLSPRRSVGSRRGCCRGERRFSLAAGLLGLLAAAVACLPLLTSGDQSASPLCLPFAGSESPALSVTVFLVLLNALAYLFTAAVYTQLYCHLGRVELADPEQTAALRHVAWLIFTNCIFFCPVAAFSFAPLLTGATAGGPEIAKSVTLIFFPLPACLNPVLYVFFSPAFREDWLRLRGRRGLSREAKACGDAHGDESGGASELTDGGSTTHLGFDCGAYAQLCGEAAVCEQCEAALHARACSSPSSSSICRHLLKSHSCPTLLTGAAACQRQGGFWADSGTPSAQSEYADEGDSFVSDSSDQVQACGRACFCQSRGLPLVHYSYSIPRD</sequence>
<dbReference type="SMART" id="SM00013">
    <property type="entry name" value="LRRNT"/>
    <property type="match status" value="1"/>
</dbReference>
<dbReference type="SUPFAM" id="SSF52058">
    <property type="entry name" value="L domain-like"/>
    <property type="match status" value="2"/>
</dbReference>
<dbReference type="InterPro" id="IPR000372">
    <property type="entry name" value="LRRNT"/>
</dbReference>
<dbReference type="PRINTS" id="PR00237">
    <property type="entry name" value="GPCRRHODOPSN"/>
</dbReference>
<dbReference type="Pfam" id="PF12799">
    <property type="entry name" value="LRR_4"/>
    <property type="match status" value="1"/>
</dbReference>
<keyword evidence="8 17" id="KW-1133">Transmembrane helix</keyword>
<dbReference type="PANTHER" id="PTHR24372:SF67">
    <property type="entry name" value="LEUCINE-RICH REPEAT-CONTAINING G-PROTEIN COUPLED RECEPTOR 4"/>
    <property type="match status" value="1"/>
</dbReference>
<evidence type="ECO:0000256" key="6">
    <source>
        <dbReference type="ARBA" id="ARBA00022729"/>
    </source>
</evidence>
<dbReference type="PROSITE" id="PS51450">
    <property type="entry name" value="LRR"/>
    <property type="match status" value="5"/>
</dbReference>
<dbReference type="GO" id="GO:0005886">
    <property type="term" value="C:plasma membrane"/>
    <property type="evidence" value="ECO:0007669"/>
    <property type="project" value="UniProtKB-SubCell"/>
</dbReference>
<evidence type="ECO:0000256" key="4">
    <source>
        <dbReference type="ARBA" id="ARBA00022687"/>
    </source>
</evidence>
<organism evidence="19 20">
    <name type="scientific">Takifugu flavidus</name>
    <name type="common">sansaifugu</name>
    <dbReference type="NCBI Taxonomy" id="433684"/>
    <lineage>
        <taxon>Eukaryota</taxon>
        <taxon>Metazoa</taxon>
        <taxon>Chordata</taxon>
        <taxon>Craniata</taxon>
        <taxon>Vertebrata</taxon>
        <taxon>Euteleostomi</taxon>
        <taxon>Actinopterygii</taxon>
        <taxon>Neopterygii</taxon>
        <taxon>Teleostei</taxon>
        <taxon>Neoteleostei</taxon>
        <taxon>Acanthomorphata</taxon>
        <taxon>Eupercaria</taxon>
        <taxon>Tetraodontiformes</taxon>
        <taxon>Tetradontoidea</taxon>
        <taxon>Tetraodontidae</taxon>
        <taxon>Takifugu</taxon>
    </lineage>
</organism>
<evidence type="ECO:0000259" key="18">
    <source>
        <dbReference type="PROSITE" id="PS50262"/>
    </source>
</evidence>
<dbReference type="GO" id="GO:0008528">
    <property type="term" value="F:G protein-coupled peptide receptor activity"/>
    <property type="evidence" value="ECO:0007669"/>
    <property type="project" value="TreeGrafter"/>
</dbReference>
<evidence type="ECO:0000256" key="2">
    <source>
        <dbReference type="ARBA" id="ARBA00022475"/>
    </source>
</evidence>
<dbReference type="PROSITE" id="PS50262">
    <property type="entry name" value="G_PROTEIN_RECEP_F1_2"/>
    <property type="match status" value="1"/>
</dbReference>
<feature type="transmembrane region" description="Helical" evidence="17">
    <location>
        <begin position="853"/>
        <end position="874"/>
    </location>
</feature>
<feature type="transmembrane region" description="Helical" evidence="17">
    <location>
        <begin position="949"/>
        <end position="974"/>
    </location>
</feature>
<evidence type="ECO:0000256" key="12">
    <source>
        <dbReference type="ARBA" id="ARBA00023157"/>
    </source>
</evidence>